<keyword evidence="2" id="KW-1185">Reference proteome</keyword>
<accession>A0A0D5C1D8</accession>
<protein>
    <submittedName>
        <fullName evidence="1">Uncharacterized protein</fullName>
    </submittedName>
</protein>
<dbReference type="Proteomes" id="UP000032408">
    <property type="component" value="Chromosome"/>
</dbReference>
<organism evidence="1 2">
    <name type="scientific">Nitrosopumilus adriaticus</name>
    <dbReference type="NCBI Taxonomy" id="1580092"/>
    <lineage>
        <taxon>Archaea</taxon>
        <taxon>Nitrososphaerota</taxon>
        <taxon>Nitrososphaeria</taxon>
        <taxon>Nitrosopumilales</taxon>
        <taxon>Nitrosopumilaceae</taxon>
        <taxon>Nitrosopumilus</taxon>
    </lineage>
</organism>
<proteinExistence type="predicted"/>
<sequence>MKIMKSILAISIMAILTTGVVAPSLTDAYAQPTKADYSDKLKAKSYGVKTKDKIPFQSSHKIIHDEFGSVKKEQVKTYKKIVAEYSAKQILKNLYKLG</sequence>
<dbReference type="KEGG" id="nin:NADRNF5_0531"/>
<dbReference type="AlphaFoldDB" id="A0A0D5C1D8"/>
<dbReference type="EMBL" id="CP011070">
    <property type="protein sequence ID" value="AJW70227.1"/>
    <property type="molecule type" value="Genomic_DNA"/>
</dbReference>
<gene>
    <name evidence="1" type="ORF">NADRNF5_0531</name>
</gene>
<dbReference type="HOGENOM" id="CLU_2406199_0_0_2"/>
<evidence type="ECO:0000313" key="1">
    <source>
        <dbReference type="EMBL" id="AJW70227.1"/>
    </source>
</evidence>
<evidence type="ECO:0000313" key="2">
    <source>
        <dbReference type="Proteomes" id="UP000032408"/>
    </source>
</evidence>
<dbReference type="STRING" id="1580092.NADRNF5_0531"/>
<reference evidence="1 2" key="2">
    <citation type="journal article" date="2016" name="ISME J.">
        <title>Physiological and genomic characterization of two novel marine thaumarchaeal strains indicates niche differentiation.</title>
        <authorList>
            <person name="Bayer B."/>
            <person name="Vojvoda J."/>
            <person name="Offre P."/>
            <person name="Alves R.J."/>
            <person name="Elisabeth N.H."/>
            <person name="Garcia J.A."/>
            <person name="Volland J.M."/>
            <person name="Srivastava A."/>
            <person name="Schleper C."/>
            <person name="Herndl G.J."/>
        </authorList>
    </citation>
    <scope>NUCLEOTIDE SEQUENCE [LARGE SCALE GENOMIC DNA]</scope>
    <source>
        <strain evidence="1 2">NF5</strain>
    </source>
</reference>
<reference evidence="2" key="1">
    <citation type="submission" date="2015-03" db="EMBL/GenBank/DDBJ databases">
        <title>Characterization of two novel Thaumarchaeota isolated from the Northern Adriatic Sea.</title>
        <authorList>
            <person name="Bayer B."/>
            <person name="Vojvoda J."/>
            <person name="Offre P."/>
            <person name="Srivastava A."/>
            <person name="Elisabeth N."/>
            <person name="Garcia J.A.L."/>
            <person name="Schleper C."/>
            <person name="Herndl G.J."/>
        </authorList>
    </citation>
    <scope>NUCLEOTIDE SEQUENCE [LARGE SCALE GENOMIC DNA]</scope>
    <source>
        <strain evidence="2">NF5</strain>
    </source>
</reference>
<name>A0A0D5C1D8_9ARCH</name>